<dbReference type="EMBL" id="JAWDJW010009088">
    <property type="protein sequence ID" value="KAK3059815.1"/>
    <property type="molecule type" value="Genomic_DNA"/>
</dbReference>
<reference evidence="1" key="1">
    <citation type="submission" date="2024-09" db="EMBL/GenBank/DDBJ databases">
        <title>Black Yeasts Isolated from many extreme environments.</title>
        <authorList>
            <person name="Coleine C."/>
            <person name="Stajich J.E."/>
            <person name="Selbmann L."/>
        </authorList>
    </citation>
    <scope>NUCLEOTIDE SEQUENCE</scope>
    <source>
        <strain evidence="1">CCFEE 5737</strain>
    </source>
</reference>
<organism evidence="1 2">
    <name type="scientific">Coniosporium uncinatum</name>
    <dbReference type="NCBI Taxonomy" id="93489"/>
    <lineage>
        <taxon>Eukaryota</taxon>
        <taxon>Fungi</taxon>
        <taxon>Dikarya</taxon>
        <taxon>Ascomycota</taxon>
        <taxon>Pezizomycotina</taxon>
        <taxon>Dothideomycetes</taxon>
        <taxon>Dothideomycetes incertae sedis</taxon>
        <taxon>Coniosporium</taxon>
    </lineage>
</organism>
<name>A0ACC3D097_9PEZI</name>
<sequence>MSKPPASLLTLPRELRQPLLLHLLPSDTSLPKHTPTSLITHAMSFYDLHPVLATDMKWVLAQWQQRHQEMWKVYSARRREVRAVARKLVEEVEKRRVGVGTGLTRSQIKRRIRKERTRERAEMLAREQEGEDWREKTGEYGSEEERGVNREEMVGSVVSGVVDGSCTRSLAGRAIEGEEKGTVSALAEKRRRRGKKRSRRAKNAA</sequence>
<gene>
    <name evidence="1" type="ORF">LTS18_009999</name>
</gene>
<comment type="caution">
    <text evidence="1">The sequence shown here is derived from an EMBL/GenBank/DDBJ whole genome shotgun (WGS) entry which is preliminary data.</text>
</comment>
<proteinExistence type="predicted"/>
<accession>A0ACC3D097</accession>
<protein>
    <submittedName>
        <fullName evidence="1">Uncharacterized protein</fullName>
    </submittedName>
</protein>
<dbReference type="Proteomes" id="UP001186974">
    <property type="component" value="Unassembled WGS sequence"/>
</dbReference>
<keyword evidence="2" id="KW-1185">Reference proteome</keyword>
<evidence type="ECO:0000313" key="2">
    <source>
        <dbReference type="Proteomes" id="UP001186974"/>
    </source>
</evidence>
<evidence type="ECO:0000313" key="1">
    <source>
        <dbReference type="EMBL" id="KAK3059815.1"/>
    </source>
</evidence>
<feature type="non-terminal residue" evidence="1">
    <location>
        <position position="205"/>
    </location>
</feature>